<protein>
    <recommendedName>
        <fullName evidence="3">DUF676 domain-containing protein</fullName>
    </recommendedName>
</protein>
<evidence type="ECO:0000259" key="3">
    <source>
        <dbReference type="Pfam" id="PF05057"/>
    </source>
</evidence>
<feature type="domain" description="DUF676" evidence="3">
    <location>
        <begin position="23"/>
        <end position="152"/>
    </location>
</feature>
<organism evidence="4 5">
    <name type="scientific">Filobasidium floriforme</name>
    <dbReference type="NCBI Taxonomy" id="5210"/>
    <lineage>
        <taxon>Eukaryota</taxon>
        <taxon>Fungi</taxon>
        <taxon>Dikarya</taxon>
        <taxon>Basidiomycota</taxon>
        <taxon>Agaricomycotina</taxon>
        <taxon>Tremellomycetes</taxon>
        <taxon>Filobasidiales</taxon>
        <taxon>Filobasidiaceae</taxon>
        <taxon>Filobasidium</taxon>
    </lineage>
</organism>
<dbReference type="SUPFAM" id="SSF53474">
    <property type="entry name" value="alpha/beta-Hydrolases"/>
    <property type="match status" value="1"/>
</dbReference>
<dbReference type="PANTHER" id="PTHR47842">
    <property type="entry name" value="EXPRESSED PROTEIN"/>
    <property type="match status" value="1"/>
</dbReference>
<reference evidence="4" key="1">
    <citation type="submission" date="2020-04" db="EMBL/GenBank/DDBJ databases">
        <title>Analysis of mating type loci in Filobasidium floriforme.</title>
        <authorList>
            <person name="Nowrousian M."/>
        </authorList>
    </citation>
    <scope>NUCLEOTIDE SEQUENCE</scope>
    <source>
        <strain evidence="4">CBS 6242</strain>
    </source>
</reference>
<dbReference type="InterPro" id="IPR007751">
    <property type="entry name" value="DUF676_lipase-like"/>
</dbReference>
<dbReference type="EMBL" id="JABELV010000024">
    <property type="protein sequence ID" value="KAG7562890.1"/>
    <property type="molecule type" value="Genomic_DNA"/>
</dbReference>
<proteinExistence type="inferred from homology"/>
<gene>
    <name evidence="4" type="ORF">FFLO_01719</name>
</gene>
<evidence type="ECO:0000313" key="4">
    <source>
        <dbReference type="EMBL" id="KAG7562890.1"/>
    </source>
</evidence>
<dbReference type="AlphaFoldDB" id="A0A8K0JP56"/>
<comment type="caution">
    <text evidence="4">The sequence shown here is derived from an EMBL/GenBank/DDBJ whole genome shotgun (WGS) entry which is preliminary data.</text>
</comment>
<dbReference type="Pfam" id="PF05057">
    <property type="entry name" value="DUF676"/>
    <property type="match status" value="1"/>
</dbReference>
<name>A0A8K0JP56_9TREE</name>
<dbReference type="OrthoDB" id="442243at2759"/>
<feature type="compositionally biased region" description="Low complexity" evidence="2">
    <location>
        <begin position="185"/>
        <end position="205"/>
    </location>
</feature>
<accession>A0A8K0JP56</accession>
<dbReference type="Gene3D" id="3.40.50.1820">
    <property type="entry name" value="alpha/beta hydrolase"/>
    <property type="match status" value="1"/>
</dbReference>
<sequence>MDSVSDSDDDGLGPGPADKDLVVIVYVHGFKGTDVTFEQFPERIKHLVQTTLPRVKVRSEVFPVYETKGDLNHAVERFVDWLTELTVHAEVDHAQAGGIGKAKIVLCGHSMGGLLIADSVLRMQAHKQHPEELLWPRVIAVIAFDTPYLGLHPHVFKNGITKYSGHIETARTVLSTVFGSTETASGSSTPTKTESPPATSASTSSFFSLPTRQSLLKASAVALGGAAAVGTAYWRKDDIQFGWKWVSDHAVFVRNLWDDTGMKNRLEGLAGMVKHGQRDGIIYRNFYTHLPPFPPQHPTRRTFCLLPSTTHPLWPFWKPVTFDISKTEDEVASHLGMFNPRSNMSFYELGLDVVKAVHEAMEGVTQEDQAEQDVEMD</sequence>
<evidence type="ECO:0000256" key="1">
    <source>
        <dbReference type="ARBA" id="ARBA00007920"/>
    </source>
</evidence>
<evidence type="ECO:0000313" key="5">
    <source>
        <dbReference type="Proteomes" id="UP000812966"/>
    </source>
</evidence>
<dbReference type="InterPro" id="IPR029058">
    <property type="entry name" value="AB_hydrolase_fold"/>
</dbReference>
<dbReference type="PANTHER" id="PTHR47842:SF1">
    <property type="entry name" value="DUF676 DOMAIN-CONTAINING PROTEIN"/>
    <property type="match status" value="1"/>
</dbReference>
<dbReference type="Proteomes" id="UP000812966">
    <property type="component" value="Unassembled WGS sequence"/>
</dbReference>
<feature type="region of interest" description="Disordered" evidence="2">
    <location>
        <begin position="181"/>
        <end position="205"/>
    </location>
</feature>
<keyword evidence="5" id="KW-1185">Reference proteome</keyword>
<comment type="similarity">
    <text evidence="1">Belongs to the putative lipase ROG1 family.</text>
</comment>
<evidence type="ECO:0000256" key="2">
    <source>
        <dbReference type="SAM" id="MobiDB-lite"/>
    </source>
</evidence>